<dbReference type="OrthoDB" id="8086524at2"/>
<protein>
    <submittedName>
        <fullName evidence="2">Uncharacterized protein</fullName>
    </submittedName>
</protein>
<proteinExistence type="predicted"/>
<reference evidence="2 3" key="1">
    <citation type="journal article" date="2016" name="Environ. Microbiol.">
        <title>New Methyloceanibacter diversity from North Sea sediments includes methanotroph containing solely the soluble methane monooxygenase.</title>
        <authorList>
            <person name="Vekeman B."/>
            <person name="Kerckhof F.M."/>
            <person name="Cremers G."/>
            <person name="de Vos P."/>
            <person name="Vandamme P."/>
            <person name="Boon N."/>
            <person name="Op den Camp H.J."/>
            <person name="Heylen K."/>
        </authorList>
    </citation>
    <scope>NUCLEOTIDE SEQUENCE [LARGE SCALE GENOMIC DNA]</scope>
    <source>
        <strain evidence="2 3">R-67177</strain>
    </source>
</reference>
<dbReference type="EMBL" id="LPWD01000192">
    <property type="protein sequence ID" value="ODS02952.1"/>
    <property type="molecule type" value="Genomic_DNA"/>
</dbReference>
<evidence type="ECO:0000313" key="2">
    <source>
        <dbReference type="EMBL" id="ODS02952.1"/>
    </source>
</evidence>
<evidence type="ECO:0000256" key="1">
    <source>
        <dbReference type="SAM" id="SignalP"/>
    </source>
</evidence>
<keyword evidence="3" id="KW-1185">Reference proteome</keyword>
<sequence length="111" mass="11867">MNRPLAYGVLIGCLTAFATMASAVETQTWPWNDKAPVDPALALLTRVDTLKVAITELKTPTLGISVEAQAPTTGFSEVKLTPRIGSQTDGVFAFDVRGRRPQEAAAQALRP</sequence>
<dbReference type="Proteomes" id="UP000095042">
    <property type="component" value="Unassembled WGS sequence"/>
</dbReference>
<dbReference type="RefSeq" id="WP_069623849.1">
    <property type="nucleotide sequence ID" value="NZ_LPWD01000192.1"/>
</dbReference>
<dbReference type="AlphaFoldDB" id="A0A1E3WBQ2"/>
<name>A0A1E3WBQ2_9HYPH</name>
<keyword evidence="1" id="KW-0732">Signal</keyword>
<comment type="caution">
    <text evidence="2">The sequence shown here is derived from an EMBL/GenBank/DDBJ whole genome shotgun (WGS) entry which is preliminary data.</text>
</comment>
<gene>
    <name evidence="2" type="ORF">AUC71_12430</name>
</gene>
<organism evidence="2 3">
    <name type="scientific">Methyloceanibacter marginalis</name>
    <dbReference type="NCBI Taxonomy" id="1774971"/>
    <lineage>
        <taxon>Bacteria</taxon>
        <taxon>Pseudomonadati</taxon>
        <taxon>Pseudomonadota</taxon>
        <taxon>Alphaproteobacteria</taxon>
        <taxon>Hyphomicrobiales</taxon>
        <taxon>Hyphomicrobiaceae</taxon>
        <taxon>Methyloceanibacter</taxon>
    </lineage>
</organism>
<feature type="chain" id="PRO_5009139217" evidence="1">
    <location>
        <begin position="24"/>
        <end position="111"/>
    </location>
</feature>
<feature type="signal peptide" evidence="1">
    <location>
        <begin position="1"/>
        <end position="23"/>
    </location>
</feature>
<evidence type="ECO:0000313" key="3">
    <source>
        <dbReference type="Proteomes" id="UP000095042"/>
    </source>
</evidence>
<accession>A0A1E3WBQ2</accession>